<reference evidence="1" key="1">
    <citation type="submission" date="2023-03" db="EMBL/GenBank/DDBJ databases">
        <title>Chromosome-level genomes of two armyworms, Mythimna separata and Mythimna loreyi, provide insights into the biosynthesis and reception of sex pheromones.</title>
        <authorList>
            <person name="Zhao H."/>
        </authorList>
    </citation>
    <scope>NUCLEOTIDE SEQUENCE</scope>
    <source>
        <strain evidence="1">BeijingLab</strain>
    </source>
</reference>
<comment type="caution">
    <text evidence="1">The sequence shown here is derived from an EMBL/GenBank/DDBJ whole genome shotgun (WGS) entry which is preliminary data.</text>
</comment>
<accession>A0ACC2QFK4</accession>
<dbReference type="Proteomes" id="UP001231649">
    <property type="component" value="Chromosome 17"/>
</dbReference>
<dbReference type="EMBL" id="CM056793">
    <property type="protein sequence ID" value="KAJ8715297.1"/>
    <property type="molecule type" value="Genomic_DNA"/>
</dbReference>
<name>A0ACC2QFK4_9NEOP</name>
<gene>
    <name evidence="1" type="ORF">PYW08_005278</name>
</gene>
<evidence type="ECO:0000313" key="2">
    <source>
        <dbReference type="Proteomes" id="UP001231649"/>
    </source>
</evidence>
<proteinExistence type="predicted"/>
<keyword evidence="2" id="KW-1185">Reference proteome</keyword>
<organism evidence="1 2">
    <name type="scientific">Mythimna loreyi</name>
    <dbReference type="NCBI Taxonomy" id="667449"/>
    <lineage>
        <taxon>Eukaryota</taxon>
        <taxon>Metazoa</taxon>
        <taxon>Ecdysozoa</taxon>
        <taxon>Arthropoda</taxon>
        <taxon>Hexapoda</taxon>
        <taxon>Insecta</taxon>
        <taxon>Pterygota</taxon>
        <taxon>Neoptera</taxon>
        <taxon>Endopterygota</taxon>
        <taxon>Lepidoptera</taxon>
        <taxon>Glossata</taxon>
        <taxon>Ditrysia</taxon>
        <taxon>Noctuoidea</taxon>
        <taxon>Noctuidae</taxon>
        <taxon>Noctuinae</taxon>
        <taxon>Hadenini</taxon>
        <taxon>Mythimna</taxon>
    </lineage>
</organism>
<protein>
    <submittedName>
        <fullName evidence="1">Uncharacterized protein</fullName>
    </submittedName>
</protein>
<sequence>MDARVLFVCLLIAVTVRGEQAPVGMCRSNERFLMCGCPRTCREPAPDCHGVCRTGCFCEEGQVRNDDGVCVNLADCPPILSAYKQDTTEPRPNGSRCGDNEEYRYCENCNKSCDNPNPVCPAQCSRGCFCKTGLLRDRNGTCVTPDKCPKILAGPNSIQPEVTCKENQVYKRCEAREKTCERPVPKVPSPCVPGCFCQEGFIKHPSGNCVRPKDCPPPKGIGGAGKTDSTSPPVNWLRPSSNQTQIARTNQTTNVGPTTPTEVQFQLQIGPMVHDSQPSHHDPSVEDCSPDEAYLSCGWCEPSCTHPLPICPNKVCMRGCLCRPPLLRHHSGRCVEPKDCFPESCNNPNEEFVCLFGCELRCDGRCIKPPYCVLGCFCKLGLLRDTTGLCVLKDKCTNSTEVRGTAVNLKKKLSNDDEVFKAFSWRNLK</sequence>
<evidence type="ECO:0000313" key="1">
    <source>
        <dbReference type="EMBL" id="KAJ8715297.1"/>
    </source>
</evidence>